<keyword evidence="4" id="KW-1185">Reference proteome</keyword>
<protein>
    <recommendedName>
        <fullName evidence="5">Secreted protein</fullName>
    </recommendedName>
</protein>
<proteinExistence type="predicted"/>
<accession>A0A4Y7T8N3</accession>
<organism evidence="3 4">
    <name type="scientific">Coprinellus micaceus</name>
    <name type="common">Glistening ink-cap mushroom</name>
    <name type="synonym">Coprinus micaceus</name>
    <dbReference type="NCBI Taxonomy" id="71717"/>
    <lineage>
        <taxon>Eukaryota</taxon>
        <taxon>Fungi</taxon>
        <taxon>Dikarya</taxon>
        <taxon>Basidiomycota</taxon>
        <taxon>Agaricomycotina</taxon>
        <taxon>Agaricomycetes</taxon>
        <taxon>Agaricomycetidae</taxon>
        <taxon>Agaricales</taxon>
        <taxon>Agaricineae</taxon>
        <taxon>Psathyrellaceae</taxon>
        <taxon>Coprinellus</taxon>
    </lineage>
</organism>
<sequence length="125" mass="13597">MLLLFCASSPTTLFLVYFLDSRLLGEAPRSLPPSPDLTVYVHAMTSMARVQATCTLGLLDGVCTAPFHSICSSKGSSLTRFYNTSRSAPEDRTHAPSHPSSRALAPNQVTHFRGCRPKEGMRIAI</sequence>
<gene>
    <name evidence="3" type="ORF">FA13DRAFT_1733823</name>
</gene>
<keyword evidence="2" id="KW-0732">Signal</keyword>
<feature type="chain" id="PRO_5021251598" description="Secreted protein" evidence="2">
    <location>
        <begin position="26"/>
        <end position="125"/>
    </location>
</feature>
<dbReference type="AlphaFoldDB" id="A0A4Y7T8N3"/>
<evidence type="ECO:0008006" key="5">
    <source>
        <dbReference type="Google" id="ProtNLM"/>
    </source>
</evidence>
<reference evidence="3 4" key="1">
    <citation type="journal article" date="2019" name="Nat. Ecol. Evol.">
        <title>Megaphylogeny resolves global patterns of mushroom evolution.</title>
        <authorList>
            <person name="Varga T."/>
            <person name="Krizsan K."/>
            <person name="Foldi C."/>
            <person name="Dima B."/>
            <person name="Sanchez-Garcia M."/>
            <person name="Sanchez-Ramirez S."/>
            <person name="Szollosi G.J."/>
            <person name="Szarkandi J.G."/>
            <person name="Papp V."/>
            <person name="Albert L."/>
            <person name="Andreopoulos W."/>
            <person name="Angelini C."/>
            <person name="Antonin V."/>
            <person name="Barry K.W."/>
            <person name="Bougher N.L."/>
            <person name="Buchanan P."/>
            <person name="Buyck B."/>
            <person name="Bense V."/>
            <person name="Catcheside P."/>
            <person name="Chovatia M."/>
            <person name="Cooper J."/>
            <person name="Damon W."/>
            <person name="Desjardin D."/>
            <person name="Finy P."/>
            <person name="Geml J."/>
            <person name="Haridas S."/>
            <person name="Hughes K."/>
            <person name="Justo A."/>
            <person name="Karasinski D."/>
            <person name="Kautmanova I."/>
            <person name="Kiss B."/>
            <person name="Kocsube S."/>
            <person name="Kotiranta H."/>
            <person name="LaButti K.M."/>
            <person name="Lechner B.E."/>
            <person name="Liimatainen K."/>
            <person name="Lipzen A."/>
            <person name="Lukacs Z."/>
            <person name="Mihaltcheva S."/>
            <person name="Morgado L.N."/>
            <person name="Niskanen T."/>
            <person name="Noordeloos M.E."/>
            <person name="Ohm R.A."/>
            <person name="Ortiz-Santana B."/>
            <person name="Ovrebo C."/>
            <person name="Racz N."/>
            <person name="Riley R."/>
            <person name="Savchenko A."/>
            <person name="Shiryaev A."/>
            <person name="Soop K."/>
            <person name="Spirin V."/>
            <person name="Szebenyi C."/>
            <person name="Tomsovsky M."/>
            <person name="Tulloss R.E."/>
            <person name="Uehling J."/>
            <person name="Grigoriev I.V."/>
            <person name="Vagvolgyi C."/>
            <person name="Papp T."/>
            <person name="Martin F.M."/>
            <person name="Miettinen O."/>
            <person name="Hibbett D.S."/>
            <person name="Nagy L.G."/>
        </authorList>
    </citation>
    <scope>NUCLEOTIDE SEQUENCE [LARGE SCALE GENOMIC DNA]</scope>
    <source>
        <strain evidence="3 4">FP101781</strain>
    </source>
</reference>
<evidence type="ECO:0000313" key="3">
    <source>
        <dbReference type="EMBL" id="TEB30505.1"/>
    </source>
</evidence>
<evidence type="ECO:0000256" key="2">
    <source>
        <dbReference type="SAM" id="SignalP"/>
    </source>
</evidence>
<dbReference type="EMBL" id="QPFP01000023">
    <property type="protein sequence ID" value="TEB30505.1"/>
    <property type="molecule type" value="Genomic_DNA"/>
</dbReference>
<comment type="caution">
    <text evidence="3">The sequence shown here is derived from an EMBL/GenBank/DDBJ whole genome shotgun (WGS) entry which is preliminary data.</text>
</comment>
<name>A0A4Y7T8N3_COPMI</name>
<evidence type="ECO:0000256" key="1">
    <source>
        <dbReference type="SAM" id="MobiDB-lite"/>
    </source>
</evidence>
<dbReference type="Proteomes" id="UP000298030">
    <property type="component" value="Unassembled WGS sequence"/>
</dbReference>
<feature type="region of interest" description="Disordered" evidence="1">
    <location>
        <begin position="83"/>
        <end position="104"/>
    </location>
</feature>
<evidence type="ECO:0000313" key="4">
    <source>
        <dbReference type="Proteomes" id="UP000298030"/>
    </source>
</evidence>
<feature type="signal peptide" evidence="2">
    <location>
        <begin position="1"/>
        <end position="25"/>
    </location>
</feature>